<feature type="domain" description="Putative restriction endonuclease" evidence="1">
    <location>
        <begin position="13"/>
        <end position="182"/>
    </location>
</feature>
<dbReference type="RefSeq" id="WP_306067813.1">
    <property type="nucleotide sequence ID" value="NZ_JAROCA020000002.1"/>
</dbReference>
<protein>
    <submittedName>
        <fullName evidence="2">Uma2 family endonuclease</fullName>
    </submittedName>
</protein>
<dbReference type="InterPro" id="IPR012296">
    <property type="entry name" value="Nuclease_put_TT1808"/>
</dbReference>
<evidence type="ECO:0000313" key="2">
    <source>
        <dbReference type="EMBL" id="MDY0406763.1"/>
    </source>
</evidence>
<accession>A0ABU5CMU1</accession>
<dbReference type="PANTHER" id="PTHR34107">
    <property type="entry name" value="SLL0198 PROTEIN-RELATED"/>
    <property type="match status" value="1"/>
</dbReference>
<dbReference type="EMBL" id="JAROCA020000002">
    <property type="protein sequence ID" value="MDY0406763.1"/>
    <property type="molecule type" value="Genomic_DNA"/>
</dbReference>
<comment type="caution">
    <text evidence="2">The sequence shown here is derived from an EMBL/GenBank/DDBJ whole genome shotgun (WGS) entry which is preliminary data.</text>
</comment>
<dbReference type="GO" id="GO:0004519">
    <property type="term" value="F:endonuclease activity"/>
    <property type="evidence" value="ECO:0007669"/>
    <property type="project" value="UniProtKB-KW"/>
</dbReference>
<keyword evidence="2" id="KW-0378">Hydrolase</keyword>
<dbReference type="PANTHER" id="PTHR34107:SF4">
    <property type="entry name" value="SLL1222 PROTEIN"/>
    <property type="match status" value="1"/>
</dbReference>
<keyword evidence="3" id="KW-1185">Reference proteome</keyword>
<dbReference type="Gene3D" id="3.90.1570.10">
    <property type="entry name" value="tt1808, chain A"/>
    <property type="match status" value="1"/>
</dbReference>
<keyword evidence="2" id="KW-0540">Nuclease</keyword>
<evidence type="ECO:0000259" key="1">
    <source>
        <dbReference type="Pfam" id="PF05685"/>
    </source>
</evidence>
<dbReference type="InterPro" id="IPR008538">
    <property type="entry name" value="Uma2"/>
</dbReference>
<name>A0ABU5CMU1_9BACI</name>
<dbReference type="InterPro" id="IPR011335">
    <property type="entry name" value="Restrct_endonuc-II-like"/>
</dbReference>
<dbReference type="Pfam" id="PF05685">
    <property type="entry name" value="Uma2"/>
    <property type="match status" value="1"/>
</dbReference>
<dbReference type="SUPFAM" id="SSF52980">
    <property type="entry name" value="Restriction endonuclease-like"/>
    <property type="match status" value="1"/>
</dbReference>
<evidence type="ECO:0000313" key="3">
    <source>
        <dbReference type="Proteomes" id="UP001228376"/>
    </source>
</evidence>
<dbReference type="Proteomes" id="UP001228376">
    <property type="component" value="Unassembled WGS sequence"/>
</dbReference>
<dbReference type="CDD" id="cd06260">
    <property type="entry name" value="DUF820-like"/>
    <property type="match status" value="1"/>
</dbReference>
<proteinExistence type="predicted"/>
<organism evidence="2 3">
    <name type="scientific">Tigheibacillus jepli</name>
    <dbReference type="NCBI Taxonomy" id="3035914"/>
    <lineage>
        <taxon>Bacteria</taxon>
        <taxon>Bacillati</taxon>
        <taxon>Bacillota</taxon>
        <taxon>Bacilli</taxon>
        <taxon>Bacillales</taxon>
        <taxon>Bacillaceae</taxon>
        <taxon>Tigheibacillus</taxon>
    </lineage>
</organism>
<gene>
    <name evidence="2" type="ORF">P5G51_016620</name>
</gene>
<sequence length="189" mass="21622">MSSNPPNKHQVSLEEFYSMRENSDRIYEYIDGVVYMSPSPTTMHQRISGRLHVSLFHFLEKTGCEVFHAPFDIVLNNDKADGKKIFVPDLSVICEQQGLTENNYVGAPSLIIVILSPSNQSHDLVTKLNWYMKYGVKEYWIVNPMLHTVQVYSLDDNGDYRLNDIVKNEGTIQSVVLDGFAVDAKELFR</sequence>
<reference evidence="2 3" key="1">
    <citation type="submission" date="2023-10" db="EMBL/GenBank/DDBJ databases">
        <title>179-bfca-hs.</title>
        <authorList>
            <person name="Miliotis G."/>
            <person name="Sengupta P."/>
            <person name="Hameed A."/>
            <person name="Chuvochina M."/>
            <person name="Mcdonagh F."/>
            <person name="Simpson A.C."/>
            <person name="Singh N.K."/>
            <person name="Rekha P.D."/>
            <person name="Raman K."/>
            <person name="Hugenholtz P."/>
            <person name="Venkateswaran K."/>
        </authorList>
    </citation>
    <scope>NUCLEOTIDE SEQUENCE [LARGE SCALE GENOMIC DNA]</scope>
    <source>
        <strain evidence="2 3">179-BFC-A-HS</strain>
    </source>
</reference>
<keyword evidence="2" id="KW-0255">Endonuclease</keyword>